<feature type="compositionally biased region" description="Low complexity" evidence="1">
    <location>
        <begin position="466"/>
        <end position="475"/>
    </location>
</feature>
<feature type="region of interest" description="Disordered" evidence="1">
    <location>
        <begin position="643"/>
        <end position="662"/>
    </location>
</feature>
<dbReference type="EMBL" id="BAAAYN010000106">
    <property type="protein sequence ID" value="GAA3398959.1"/>
    <property type="molecule type" value="Genomic_DNA"/>
</dbReference>
<protein>
    <submittedName>
        <fullName evidence="2">Uncharacterized protein</fullName>
    </submittedName>
</protein>
<keyword evidence="3" id="KW-1185">Reference proteome</keyword>
<proteinExistence type="predicted"/>
<comment type="caution">
    <text evidence="2">The sequence shown here is derived from an EMBL/GenBank/DDBJ whole genome shotgun (WGS) entry which is preliminary data.</text>
</comment>
<sequence length="702" mass="71664">MGDDKYYGYSSGENEQLADLRVQGRRMGENFTEYGDSSVGSQHFQDYQQTYKPTGNPSESMTQESYDYYNKKDGYGRTGASGSGIEAIYKRIMGQKPEKVQALIHHWKTIAENLRTVGDTLKQQSDGVSKSWKSPGAQQFLALGPGAALKSINDWQEAADQTAAALGVVLSALTAKQAEIGRLYKQYLDEVAAWHKELEIKGPEEVKNAEDLYTKHLAEMHQKYTYPAQVIESSLGDAYWDGYNGVVSSTPGIYEGPTNAVVAPPGLFLDAPTLPGGVPGGPAPVVPPGLTPPTPVNALNVKPPAPAPPIAPGKAPVGPVTPVVPVNATPPPPVAPPAVGPVGPGVPPVAPTVLPPSTILPPKAPGVGPAPVPGQPALPTPPLAPAKPPVNVAKAMVKGVLKPGVPGGAPGAPNLPMMPGRTTPNVPSPMPPGGRAAGDPRSRLARPVLGGSGPRDPGAPPPPMPNAGRRPTTPNGPGGLHGFRAGGPGGPGGPGGLPPSPFGGPRQAAPPVLVGRTGPRRPGVPGLGGPGSTDRPAGLAPPPPGATRPVLDRRDAPPPPPPGRERPARPQTFRPGPANPFGASRLTMPATPVLNQAIGHRPASALPVGVPDALRGAAPGGADGPTGAERPVFQADLAARHHGADPLVGTPADAPVTPDGVPVVRDEDVFAPVTPGGPVLAHGSTPKEYEPSERVALPGQST</sequence>
<dbReference type="RefSeq" id="WP_345733924.1">
    <property type="nucleotide sequence ID" value="NZ_BAAAYN010000106.1"/>
</dbReference>
<evidence type="ECO:0000313" key="2">
    <source>
        <dbReference type="EMBL" id="GAA3398959.1"/>
    </source>
</evidence>
<evidence type="ECO:0000313" key="3">
    <source>
        <dbReference type="Proteomes" id="UP001501676"/>
    </source>
</evidence>
<accession>A0ABP6TCT8</accession>
<feature type="region of interest" description="Disordered" evidence="1">
    <location>
        <begin position="669"/>
        <end position="702"/>
    </location>
</feature>
<feature type="region of interest" description="Disordered" evidence="1">
    <location>
        <begin position="407"/>
        <end position="588"/>
    </location>
</feature>
<dbReference type="InterPro" id="IPR038332">
    <property type="entry name" value="PPE_sf"/>
</dbReference>
<evidence type="ECO:0000256" key="1">
    <source>
        <dbReference type="SAM" id="MobiDB-lite"/>
    </source>
</evidence>
<feature type="compositionally biased region" description="Low complexity" evidence="1">
    <location>
        <begin position="411"/>
        <end position="420"/>
    </location>
</feature>
<gene>
    <name evidence="2" type="ORF">GCM10020369_83690</name>
</gene>
<feature type="compositionally biased region" description="Low complexity" evidence="1">
    <location>
        <begin position="510"/>
        <end position="524"/>
    </location>
</feature>
<dbReference type="Proteomes" id="UP001501676">
    <property type="component" value="Unassembled WGS sequence"/>
</dbReference>
<organism evidence="2 3">
    <name type="scientific">Cryptosporangium minutisporangium</name>
    <dbReference type="NCBI Taxonomy" id="113569"/>
    <lineage>
        <taxon>Bacteria</taxon>
        <taxon>Bacillati</taxon>
        <taxon>Actinomycetota</taxon>
        <taxon>Actinomycetes</taxon>
        <taxon>Cryptosporangiales</taxon>
        <taxon>Cryptosporangiaceae</taxon>
        <taxon>Cryptosporangium</taxon>
    </lineage>
</organism>
<name>A0ABP6TCT8_9ACTN</name>
<reference evidence="3" key="1">
    <citation type="journal article" date="2019" name="Int. J. Syst. Evol. Microbiol.">
        <title>The Global Catalogue of Microorganisms (GCM) 10K type strain sequencing project: providing services to taxonomists for standard genome sequencing and annotation.</title>
        <authorList>
            <consortium name="The Broad Institute Genomics Platform"/>
            <consortium name="The Broad Institute Genome Sequencing Center for Infectious Disease"/>
            <person name="Wu L."/>
            <person name="Ma J."/>
        </authorList>
    </citation>
    <scope>NUCLEOTIDE SEQUENCE [LARGE SCALE GENOMIC DNA]</scope>
    <source>
        <strain evidence="3">JCM 9458</strain>
    </source>
</reference>
<feature type="compositionally biased region" description="Gly residues" evidence="1">
    <location>
        <begin position="476"/>
        <end position="495"/>
    </location>
</feature>
<dbReference type="Gene3D" id="1.20.1260.20">
    <property type="entry name" value="PPE superfamily"/>
    <property type="match status" value="1"/>
</dbReference>